<organism evidence="2 3">
    <name type="scientific">Russula ochroleuca</name>
    <dbReference type="NCBI Taxonomy" id="152965"/>
    <lineage>
        <taxon>Eukaryota</taxon>
        <taxon>Fungi</taxon>
        <taxon>Dikarya</taxon>
        <taxon>Basidiomycota</taxon>
        <taxon>Agaricomycotina</taxon>
        <taxon>Agaricomycetes</taxon>
        <taxon>Russulales</taxon>
        <taxon>Russulaceae</taxon>
        <taxon>Russula</taxon>
    </lineage>
</organism>
<gene>
    <name evidence="2" type="ORF">DFH94DRAFT_682220</name>
</gene>
<feature type="region of interest" description="Disordered" evidence="1">
    <location>
        <begin position="210"/>
        <end position="244"/>
    </location>
</feature>
<feature type="compositionally biased region" description="Basic and acidic residues" evidence="1">
    <location>
        <begin position="536"/>
        <end position="546"/>
    </location>
</feature>
<feature type="compositionally biased region" description="Basic residues" evidence="1">
    <location>
        <begin position="232"/>
        <end position="244"/>
    </location>
</feature>
<feature type="region of interest" description="Disordered" evidence="1">
    <location>
        <begin position="527"/>
        <end position="556"/>
    </location>
</feature>
<name>A0A9P5MUY2_9AGAM</name>
<feature type="region of interest" description="Disordered" evidence="1">
    <location>
        <begin position="87"/>
        <end position="158"/>
    </location>
</feature>
<dbReference type="EMBL" id="WHVB01000009">
    <property type="protein sequence ID" value="KAF8479474.1"/>
    <property type="molecule type" value="Genomic_DNA"/>
</dbReference>
<reference evidence="2" key="2">
    <citation type="journal article" date="2020" name="Nat. Commun.">
        <title>Large-scale genome sequencing of mycorrhizal fungi provides insights into the early evolution of symbiotic traits.</title>
        <authorList>
            <person name="Miyauchi S."/>
            <person name="Kiss E."/>
            <person name="Kuo A."/>
            <person name="Drula E."/>
            <person name="Kohler A."/>
            <person name="Sanchez-Garcia M."/>
            <person name="Morin E."/>
            <person name="Andreopoulos B."/>
            <person name="Barry K.W."/>
            <person name="Bonito G."/>
            <person name="Buee M."/>
            <person name="Carver A."/>
            <person name="Chen C."/>
            <person name="Cichocki N."/>
            <person name="Clum A."/>
            <person name="Culley D."/>
            <person name="Crous P.W."/>
            <person name="Fauchery L."/>
            <person name="Girlanda M."/>
            <person name="Hayes R.D."/>
            <person name="Keri Z."/>
            <person name="LaButti K."/>
            <person name="Lipzen A."/>
            <person name="Lombard V."/>
            <person name="Magnuson J."/>
            <person name="Maillard F."/>
            <person name="Murat C."/>
            <person name="Nolan M."/>
            <person name="Ohm R.A."/>
            <person name="Pangilinan J."/>
            <person name="Pereira M.F."/>
            <person name="Perotto S."/>
            <person name="Peter M."/>
            <person name="Pfister S."/>
            <person name="Riley R."/>
            <person name="Sitrit Y."/>
            <person name="Stielow J.B."/>
            <person name="Szollosi G."/>
            <person name="Zifcakova L."/>
            <person name="Stursova M."/>
            <person name="Spatafora J.W."/>
            <person name="Tedersoo L."/>
            <person name="Vaario L.M."/>
            <person name="Yamada A."/>
            <person name="Yan M."/>
            <person name="Wang P."/>
            <person name="Xu J."/>
            <person name="Bruns T."/>
            <person name="Baldrian P."/>
            <person name="Vilgalys R."/>
            <person name="Dunand C."/>
            <person name="Henrissat B."/>
            <person name="Grigoriev I.V."/>
            <person name="Hibbett D."/>
            <person name="Nagy L.G."/>
            <person name="Martin F.M."/>
        </authorList>
    </citation>
    <scope>NUCLEOTIDE SEQUENCE</scope>
    <source>
        <strain evidence="2">Prilba</strain>
    </source>
</reference>
<proteinExistence type="predicted"/>
<feature type="compositionally biased region" description="Basic and acidic residues" evidence="1">
    <location>
        <begin position="120"/>
        <end position="129"/>
    </location>
</feature>
<keyword evidence="3" id="KW-1185">Reference proteome</keyword>
<reference evidence="2" key="1">
    <citation type="submission" date="2019-10" db="EMBL/GenBank/DDBJ databases">
        <authorList>
            <consortium name="DOE Joint Genome Institute"/>
            <person name="Kuo A."/>
            <person name="Miyauchi S."/>
            <person name="Kiss E."/>
            <person name="Drula E."/>
            <person name="Kohler A."/>
            <person name="Sanchez-Garcia M."/>
            <person name="Andreopoulos B."/>
            <person name="Barry K.W."/>
            <person name="Bonito G."/>
            <person name="Buee M."/>
            <person name="Carver A."/>
            <person name="Chen C."/>
            <person name="Cichocki N."/>
            <person name="Clum A."/>
            <person name="Culley D."/>
            <person name="Crous P.W."/>
            <person name="Fauchery L."/>
            <person name="Girlanda M."/>
            <person name="Hayes R."/>
            <person name="Keri Z."/>
            <person name="LaButti K."/>
            <person name="Lipzen A."/>
            <person name="Lombard V."/>
            <person name="Magnuson J."/>
            <person name="Maillard F."/>
            <person name="Morin E."/>
            <person name="Murat C."/>
            <person name="Nolan M."/>
            <person name="Ohm R."/>
            <person name="Pangilinan J."/>
            <person name="Pereira M."/>
            <person name="Perotto S."/>
            <person name="Peter M."/>
            <person name="Riley R."/>
            <person name="Sitrit Y."/>
            <person name="Stielow B."/>
            <person name="Szollosi G."/>
            <person name="Zifcakova L."/>
            <person name="Stursova M."/>
            <person name="Spatafora J.W."/>
            <person name="Tedersoo L."/>
            <person name="Vaario L.-M."/>
            <person name="Yamada A."/>
            <person name="Yan M."/>
            <person name="Wang P."/>
            <person name="Xu J."/>
            <person name="Bruns T."/>
            <person name="Baldrian P."/>
            <person name="Vilgalys R."/>
            <person name="Henrissat B."/>
            <person name="Grigoriev I.V."/>
            <person name="Hibbett D."/>
            <person name="Nagy L.G."/>
            <person name="Martin F.M."/>
        </authorList>
    </citation>
    <scope>NUCLEOTIDE SEQUENCE</scope>
    <source>
        <strain evidence="2">Prilba</strain>
    </source>
</reference>
<dbReference type="OrthoDB" id="338816at2759"/>
<evidence type="ECO:0000313" key="2">
    <source>
        <dbReference type="EMBL" id="KAF8479474.1"/>
    </source>
</evidence>
<protein>
    <submittedName>
        <fullName evidence="2">Uncharacterized protein</fullName>
    </submittedName>
</protein>
<comment type="caution">
    <text evidence="2">The sequence shown here is derived from an EMBL/GenBank/DDBJ whole genome shotgun (WGS) entry which is preliminary data.</text>
</comment>
<feature type="region of interest" description="Disordered" evidence="1">
    <location>
        <begin position="488"/>
        <end position="510"/>
    </location>
</feature>
<sequence>MEVEELHLAEGAFPALLSGGGKISAARGIDGGAGGRGGVGGGHRELSVDLPTNLKDQTLIRPAPSFVALHLSIVIDRLQSYPYKKKAKYANNQQSQAGDNKEALTNDPYGRPTRPALGPARDRGADTRRQRGNAQLNPHGGAEAAEASVSRPRDLTTNNSAAEVILEEKSEARDVSEGQSLSWTLAGRATYEALHTLPEHRSLYARRCRPSKGKWRGKGTSKAVSPSLHPAAPRRPKTKLKVQRQRRVPWLPPIRFCQAEVHALHTRMLILGLVLCALQLPHHSRPHCTMPLLTSPPRAAPIAQLEELRAYTLKEEAVAQEREAEELCLAEGRIGFEVGLGDRGAADAAVAGIDPSPAHASATGNVEYVYLKGGGTGKNRRLQAINRTKEETTKDALTDDALAAGRAGGNLNDKQSWSGTVGCPAHARPPHLKDGSPVSGVGCCCVINNTDDVRDSAGTIGPESIAKSPGEEGFVEIRERMISRRIPRGHPQKYRASGDHQDVSADGHVRPQARCLSRYSPLSASAFPGYPSQAREGGEGEGKARSSLEPPQCAGSRRNSWWSLLLVNL</sequence>
<dbReference type="AlphaFoldDB" id="A0A9P5MUY2"/>
<feature type="compositionally biased region" description="Basic and acidic residues" evidence="1">
    <location>
        <begin position="496"/>
        <end position="509"/>
    </location>
</feature>
<evidence type="ECO:0000256" key="1">
    <source>
        <dbReference type="SAM" id="MobiDB-lite"/>
    </source>
</evidence>
<evidence type="ECO:0000313" key="3">
    <source>
        <dbReference type="Proteomes" id="UP000759537"/>
    </source>
</evidence>
<feature type="compositionally biased region" description="Basic residues" evidence="1">
    <location>
        <begin position="210"/>
        <end position="219"/>
    </location>
</feature>
<dbReference type="Proteomes" id="UP000759537">
    <property type="component" value="Unassembled WGS sequence"/>
</dbReference>
<accession>A0A9P5MUY2</accession>